<protein>
    <submittedName>
        <fullName evidence="2">Uncharacterized protein</fullName>
    </submittedName>
</protein>
<dbReference type="AlphaFoldDB" id="A0A3U8QCT0"/>
<dbReference type="RefSeq" id="WP_000172825.1">
    <property type="nucleotide sequence ID" value="NZ_CP019202.1"/>
</dbReference>
<name>A0A3U8QCT0_SALIN</name>
<organism evidence="2">
    <name type="scientific">Salmonella infantis</name>
    <dbReference type="NCBI Taxonomy" id="595"/>
    <lineage>
        <taxon>Bacteria</taxon>
        <taxon>Pseudomonadati</taxon>
        <taxon>Pseudomonadota</taxon>
        <taxon>Gammaproteobacteria</taxon>
        <taxon>Enterobacterales</taxon>
        <taxon>Enterobacteriaceae</taxon>
        <taxon>Salmonella</taxon>
    </lineage>
</organism>
<evidence type="ECO:0000313" key="2">
    <source>
        <dbReference type="EMBL" id="HAE0014258.1"/>
    </source>
</evidence>
<comment type="caution">
    <text evidence="2">The sequence shown here is derived from an EMBL/GenBank/DDBJ whole genome shotgun (WGS) entry which is preliminary data.</text>
</comment>
<dbReference type="EMBL" id="DAAAAF010000046">
    <property type="protein sequence ID" value="HAA0034304.1"/>
    <property type="molecule type" value="Genomic_DNA"/>
</dbReference>
<reference evidence="2" key="2">
    <citation type="submission" date="2019-01" db="EMBL/GenBank/DDBJ databases">
        <authorList>
            <consortium name="NCBI Pathogen Detection Project"/>
        </authorList>
    </citation>
    <scope>NUCLEOTIDE SEQUENCE</scope>
    <source>
        <strain evidence="1">11-6231</strain>
        <strain evidence="2">Sam_ff3851e3-f536-40fd-9773-2282a4e33e15</strain>
    </source>
</reference>
<sequence>MTLKKFDIDEYIAQEEELNSAIKIEDNHIVIRIPDNDFNEVYDIPLSDLVDAAGIVEWIFHLAEKQWINRHMLRRFIKIASAHAGIKL</sequence>
<gene>
    <name evidence="2" type="ORF">G2278_19255</name>
    <name evidence="1" type="ORF">GDG83_18215</name>
</gene>
<dbReference type="EMBL" id="DAAQMX010000050">
    <property type="protein sequence ID" value="HAE0014258.1"/>
    <property type="molecule type" value="Genomic_DNA"/>
</dbReference>
<proteinExistence type="predicted"/>
<accession>A0A3U8QCT0</accession>
<evidence type="ECO:0000313" key="1">
    <source>
        <dbReference type="EMBL" id="HAA0034304.1"/>
    </source>
</evidence>
<reference evidence="2" key="1">
    <citation type="journal article" date="2018" name="Genome Biol.">
        <title>SKESA: strategic k-mer extension for scrupulous assemblies.</title>
        <authorList>
            <person name="Souvorov A."/>
            <person name="Agarwala R."/>
            <person name="Lipman D.J."/>
        </authorList>
    </citation>
    <scope>NUCLEOTIDE SEQUENCE</scope>
    <source>
        <strain evidence="1">11-6231</strain>
        <strain evidence="2">Sam_ff3851e3-f536-40fd-9773-2282a4e33e15</strain>
    </source>
</reference>